<reference evidence="1 2" key="1">
    <citation type="submission" date="2017-05" db="EMBL/GenBank/DDBJ databases">
        <title>Genome sequence of Acetobacter pasteurianus subsp. ascendens strain SRCM101447.</title>
        <authorList>
            <person name="Cho S.H."/>
        </authorList>
    </citation>
    <scope>NUCLEOTIDE SEQUENCE [LARGE SCALE GENOMIC DNA]</scope>
    <source>
        <strain evidence="1 2">SRCM101447</strain>
    </source>
</reference>
<evidence type="ECO:0008006" key="3">
    <source>
        <dbReference type="Google" id="ProtNLM"/>
    </source>
</evidence>
<name>A0A1Y0V1Z9_9PROT</name>
<proteinExistence type="predicted"/>
<evidence type="ECO:0000313" key="1">
    <source>
        <dbReference type="EMBL" id="ARW09718.1"/>
    </source>
</evidence>
<dbReference type="GO" id="GO:0008237">
    <property type="term" value="F:metallopeptidase activity"/>
    <property type="evidence" value="ECO:0007669"/>
    <property type="project" value="InterPro"/>
</dbReference>
<dbReference type="EMBL" id="CP021524">
    <property type="protein sequence ID" value="ARW09718.1"/>
    <property type="molecule type" value="Genomic_DNA"/>
</dbReference>
<dbReference type="AlphaFoldDB" id="A0A1Y0V1Z9"/>
<sequence length="32" mass="3931">MPMHNIDAWYDAWKVQPTDKLYLAPDQRVKIW</sequence>
<dbReference type="InterPro" id="IPR024079">
    <property type="entry name" value="MetalloPept_cat_dom_sf"/>
</dbReference>
<dbReference type="Proteomes" id="UP000195633">
    <property type="component" value="Chromosome"/>
</dbReference>
<protein>
    <recommendedName>
        <fullName evidence="3">Peptidase M13 C-terminal domain-containing protein</fullName>
    </recommendedName>
</protein>
<gene>
    <name evidence="1" type="ORF">S101447_00615</name>
</gene>
<evidence type="ECO:0000313" key="2">
    <source>
        <dbReference type="Proteomes" id="UP000195633"/>
    </source>
</evidence>
<accession>A0A1Y0V1Z9</accession>
<organism evidence="1 2">
    <name type="scientific">Acetobacter ascendens</name>
    <dbReference type="NCBI Taxonomy" id="481146"/>
    <lineage>
        <taxon>Bacteria</taxon>
        <taxon>Pseudomonadati</taxon>
        <taxon>Pseudomonadota</taxon>
        <taxon>Alphaproteobacteria</taxon>
        <taxon>Acetobacterales</taxon>
        <taxon>Acetobacteraceae</taxon>
        <taxon>Acetobacter</taxon>
    </lineage>
</organism>
<dbReference type="Gene3D" id="3.40.390.10">
    <property type="entry name" value="Collagenase (Catalytic Domain)"/>
    <property type="match status" value="1"/>
</dbReference>